<evidence type="ECO:0000256" key="4">
    <source>
        <dbReference type="ARBA" id="ARBA00023235"/>
    </source>
</evidence>
<accession>Q0YRU7</accession>
<dbReference type="PANTHER" id="PTHR30511:SF0">
    <property type="entry name" value="ALANINE RACEMASE, CATABOLIC-RELATED"/>
    <property type="match status" value="1"/>
</dbReference>
<dbReference type="InterPro" id="IPR029066">
    <property type="entry name" value="PLP-binding_barrel"/>
</dbReference>
<dbReference type="InterPro" id="IPR000821">
    <property type="entry name" value="Ala_racemase"/>
</dbReference>
<keyword evidence="3 5" id="KW-0663">Pyridoxal phosphate</keyword>
<evidence type="ECO:0000259" key="8">
    <source>
        <dbReference type="SMART" id="SM01005"/>
    </source>
</evidence>
<dbReference type="NCBIfam" id="TIGR00492">
    <property type="entry name" value="alr"/>
    <property type="match status" value="1"/>
</dbReference>
<dbReference type="Gene3D" id="2.40.37.10">
    <property type="entry name" value="Lyase, Ornithine Decarboxylase, Chain A, domain 1"/>
    <property type="match status" value="1"/>
</dbReference>
<dbReference type="CDD" id="cd00430">
    <property type="entry name" value="PLPDE_III_AR"/>
    <property type="match status" value="1"/>
</dbReference>
<dbReference type="GO" id="GO:0030632">
    <property type="term" value="P:D-alanine biosynthetic process"/>
    <property type="evidence" value="ECO:0007669"/>
    <property type="project" value="UniProtKB-UniRule"/>
</dbReference>
<dbReference type="EMBL" id="AASE01000008">
    <property type="protein sequence ID" value="EAT59040.1"/>
    <property type="molecule type" value="Genomic_DNA"/>
</dbReference>
<dbReference type="GO" id="GO:0008784">
    <property type="term" value="F:alanine racemase activity"/>
    <property type="evidence" value="ECO:0007669"/>
    <property type="project" value="UniProtKB-UniRule"/>
</dbReference>
<reference evidence="9 10" key="1">
    <citation type="submission" date="2006-07" db="EMBL/GenBank/DDBJ databases">
        <title>Annotation of the draft genome assembly of Chlorobium ferroxidans DSM 13031.</title>
        <authorList>
            <consortium name="US DOE Joint Genome Institute (JGI-ORNL)"/>
            <person name="Larimer F."/>
            <person name="Land M."/>
            <person name="Hauser L."/>
        </authorList>
    </citation>
    <scope>NUCLEOTIDE SEQUENCE [LARGE SCALE GENOMIC DNA]</scope>
    <source>
        <strain evidence="9 10">DSM 13031</strain>
    </source>
</reference>
<feature type="active site" description="Proton acceptor; specific for D-alanine" evidence="5">
    <location>
        <position position="50"/>
    </location>
</feature>
<dbReference type="SMART" id="SM01005">
    <property type="entry name" value="Ala_racemase_C"/>
    <property type="match status" value="1"/>
</dbReference>
<dbReference type="SUPFAM" id="SSF50621">
    <property type="entry name" value="Alanine racemase C-terminal domain-like"/>
    <property type="match status" value="1"/>
</dbReference>
<protein>
    <recommendedName>
        <fullName evidence="5">Alanine racemase</fullName>
        <ecNumber evidence="5">5.1.1.1</ecNumber>
    </recommendedName>
</protein>
<comment type="catalytic activity">
    <reaction evidence="1 5">
        <text>L-alanine = D-alanine</text>
        <dbReference type="Rhea" id="RHEA:20249"/>
        <dbReference type="ChEBI" id="CHEBI:57416"/>
        <dbReference type="ChEBI" id="CHEBI:57972"/>
        <dbReference type="EC" id="5.1.1.1"/>
    </reaction>
</comment>
<comment type="similarity">
    <text evidence="5">Belongs to the alanine racemase family.</text>
</comment>
<name>Q0YRU7_9CHLB</name>
<feature type="binding site" evidence="5 7">
    <location>
        <position position="151"/>
    </location>
    <ligand>
        <name>substrate</name>
    </ligand>
</feature>
<organism evidence="9 10">
    <name type="scientific">Chlorobium ferrooxidans DSM 13031</name>
    <dbReference type="NCBI Taxonomy" id="377431"/>
    <lineage>
        <taxon>Bacteria</taxon>
        <taxon>Pseudomonadati</taxon>
        <taxon>Chlorobiota</taxon>
        <taxon>Chlorobiia</taxon>
        <taxon>Chlorobiales</taxon>
        <taxon>Chlorobiaceae</taxon>
        <taxon>Chlorobium/Pelodictyon group</taxon>
        <taxon>Chlorobium</taxon>
    </lineage>
</organism>
<dbReference type="PANTHER" id="PTHR30511">
    <property type="entry name" value="ALANINE RACEMASE"/>
    <property type="match status" value="1"/>
</dbReference>
<comment type="function">
    <text evidence="5">Catalyzes the interconversion of L-alanine and D-alanine. May also act on other amino acids.</text>
</comment>
<evidence type="ECO:0000313" key="10">
    <source>
        <dbReference type="Proteomes" id="UP000004162"/>
    </source>
</evidence>
<evidence type="ECO:0000313" key="9">
    <source>
        <dbReference type="EMBL" id="EAT59040.1"/>
    </source>
</evidence>
<dbReference type="AlphaFoldDB" id="Q0YRU7"/>
<keyword evidence="10" id="KW-1185">Reference proteome</keyword>
<evidence type="ECO:0000256" key="7">
    <source>
        <dbReference type="PIRSR" id="PIRSR600821-52"/>
    </source>
</evidence>
<keyword evidence="4 5" id="KW-0413">Isomerase</keyword>
<gene>
    <name evidence="9" type="ORF">CferDRAFT_1039</name>
</gene>
<evidence type="ECO:0000256" key="1">
    <source>
        <dbReference type="ARBA" id="ARBA00000316"/>
    </source>
</evidence>
<dbReference type="FunFam" id="3.20.20.10:FF:000002">
    <property type="entry name" value="Alanine racemase"/>
    <property type="match status" value="1"/>
</dbReference>
<dbReference type="Gene3D" id="3.20.20.10">
    <property type="entry name" value="Alanine racemase"/>
    <property type="match status" value="1"/>
</dbReference>
<dbReference type="InterPro" id="IPR009006">
    <property type="entry name" value="Ala_racemase/Decarboxylase_C"/>
</dbReference>
<feature type="active site" description="Proton acceptor; specific for L-alanine" evidence="5">
    <location>
        <position position="279"/>
    </location>
</feature>
<dbReference type="GO" id="GO:0005829">
    <property type="term" value="C:cytosol"/>
    <property type="evidence" value="ECO:0007669"/>
    <property type="project" value="TreeGrafter"/>
</dbReference>
<feature type="binding site" evidence="5 7">
    <location>
        <position position="327"/>
    </location>
    <ligand>
        <name>substrate</name>
    </ligand>
</feature>
<dbReference type="Proteomes" id="UP000004162">
    <property type="component" value="Unassembled WGS sequence"/>
</dbReference>
<dbReference type="InterPro" id="IPR011079">
    <property type="entry name" value="Ala_racemase_C"/>
</dbReference>
<reference evidence="9 10" key="2">
    <citation type="submission" date="2006-07" db="EMBL/GenBank/DDBJ databases">
        <title>Sequencing of the draft genome and assembly of Chlorobium ferroxidans DSM 13031.</title>
        <authorList>
            <consortium name="US DOE Joint Genome Institute (JGI-PGF)"/>
            <person name="Copeland A."/>
            <person name="Lucas S."/>
            <person name="Lapidus A."/>
            <person name="Barry K."/>
            <person name="Glavina del Rio T."/>
            <person name="Dalin E."/>
            <person name="Tice H."/>
            <person name="Bruce D."/>
            <person name="Pitluck S."/>
            <person name="Richardson P."/>
        </authorList>
    </citation>
    <scope>NUCLEOTIDE SEQUENCE [LARGE SCALE GENOMIC DNA]</scope>
    <source>
        <strain evidence="9 10">DSM 13031</strain>
    </source>
</reference>
<comment type="caution">
    <text evidence="9">The sequence shown here is derived from an EMBL/GenBank/DDBJ whole genome shotgun (WGS) entry which is preliminary data.</text>
</comment>
<proteinExistence type="inferred from homology"/>
<evidence type="ECO:0000256" key="2">
    <source>
        <dbReference type="ARBA" id="ARBA00001933"/>
    </source>
</evidence>
<evidence type="ECO:0000256" key="5">
    <source>
        <dbReference type="HAMAP-Rule" id="MF_01201"/>
    </source>
</evidence>
<evidence type="ECO:0000256" key="3">
    <source>
        <dbReference type="ARBA" id="ARBA00022898"/>
    </source>
</evidence>
<feature type="modified residue" description="N6-(pyridoxal phosphate)lysine" evidence="5 6">
    <location>
        <position position="50"/>
    </location>
</feature>
<dbReference type="InterPro" id="IPR001608">
    <property type="entry name" value="Ala_racemase_N"/>
</dbReference>
<dbReference type="Pfam" id="PF01168">
    <property type="entry name" value="Ala_racemase_N"/>
    <property type="match status" value="1"/>
</dbReference>
<feature type="domain" description="Alanine racemase C-terminal" evidence="8">
    <location>
        <begin position="258"/>
        <end position="383"/>
    </location>
</feature>
<dbReference type="EC" id="5.1.1.1" evidence="5"/>
<dbReference type="UniPathway" id="UPA00042">
    <property type="reaction ID" value="UER00497"/>
</dbReference>
<dbReference type="RefSeq" id="WP_006366287.1">
    <property type="nucleotide sequence ID" value="NZ_AASE01000008.1"/>
</dbReference>
<dbReference type="Pfam" id="PF00842">
    <property type="entry name" value="Ala_racemase_C"/>
    <property type="match status" value="1"/>
</dbReference>
<dbReference type="PRINTS" id="PR00992">
    <property type="entry name" value="ALARACEMASE"/>
</dbReference>
<dbReference type="HAMAP" id="MF_01201">
    <property type="entry name" value="Ala_racemase"/>
    <property type="match status" value="1"/>
</dbReference>
<dbReference type="SUPFAM" id="SSF51419">
    <property type="entry name" value="PLP-binding barrel"/>
    <property type="match status" value="1"/>
</dbReference>
<sequence length="383" mass="41415">MTEKEPGSGAGITPPENMTEALVCIDHLLWNTRLIRKQVGETPRIMGIVKANAYGHNVHKVSAALETIGITDFGVANIHEAIELKTGGALKNPASILAFSSPLTSHIECFLQHDIDMTLCDSETLQAAEEIAAAHNKTLSVQLKVDTGMGRLGTHPSMAMELLRCMENAEHLQLKGIYTHFADSSSPGGFTAQQLAEFKRLTSEYEHAVSRTVCKHAANSGAILTAPGSWLDMVRPGILLYGYHPAKHTPLRLEVKPVMQVEAKVIFIKTVEAGTTLSYNRTWSAPTLRSIATIAAGYADGYARVLSGKATVMINGKPYPQVGTVTMDQIMVDLGTEHDVKKGDRATLFGWDGPSAEALSEIAGTISYETLCSVSSRVKRIFI</sequence>
<dbReference type="GO" id="GO:0030170">
    <property type="term" value="F:pyridoxal phosphate binding"/>
    <property type="evidence" value="ECO:0007669"/>
    <property type="project" value="UniProtKB-UniRule"/>
</dbReference>
<comment type="pathway">
    <text evidence="5">Amino-acid biosynthesis; D-alanine biosynthesis; D-alanine from L-alanine: step 1/1.</text>
</comment>
<evidence type="ECO:0000256" key="6">
    <source>
        <dbReference type="PIRSR" id="PIRSR600821-50"/>
    </source>
</evidence>
<comment type="cofactor">
    <cofactor evidence="2 5 6">
        <name>pyridoxal 5'-phosphate</name>
        <dbReference type="ChEBI" id="CHEBI:597326"/>
    </cofactor>
</comment>